<dbReference type="KEGG" id="tsy:THSYN_11285"/>
<evidence type="ECO:0000313" key="2">
    <source>
        <dbReference type="Proteomes" id="UP000232638"/>
    </source>
</evidence>
<gene>
    <name evidence="1" type="ORF">THSYN_11285</name>
</gene>
<proteinExistence type="predicted"/>
<sequence>MQATKLLLTTDNAGRIQEIPPLPPNARLEAIFLVIEQGESPSAKRKPSPRIVGLGAIHDDPIAPVAAADEWEAKP</sequence>
<organism evidence="1 2">
    <name type="scientific">Candidatus Thiodictyon syntrophicum</name>
    <dbReference type="NCBI Taxonomy" id="1166950"/>
    <lineage>
        <taxon>Bacteria</taxon>
        <taxon>Pseudomonadati</taxon>
        <taxon>Pseudomonadota</taxon>
        <taxon>Gammaproteobacteria</taxon>
        <taxon>Chromatiales</taxon>
        <taxon>Chromatiaceae</taxon>
        <taxon>Thiodictyon</taxon>
    </lineage>
</organism>
<accession>A0A2K8U7V2</accession>
<dbReference type="EMBL" id="CP020370">
    <property type="protein sequence ID" value="AUB81479.1"/>
    <property type="molecule type" value="Genomic_DNA"/>
</dbReference>
<name>A0A2K8U7V2_9GAMM</name>
<reference evidence="1 2" key="1">
    <citation type="submission" date="2017-03" db="EMBL/GenBank/DDBJ databases">
        <title>Complete genome sequence of Candidatus 'Thiodictyon syntrophicum' sp. nov. strain Cad16T, a photolithoautotroph purple sulfur bacterium isolated from an alpine meromictic lake.</title>
        <authorList>
            <person name="Luedin S.M."/>
            <person name="Pothier J.F."/>
            <person name="Danza F."/>
            <person name="Storelli N."/>
            <person name="Wittwer M."/>
            <person name="Tonolla M."/>
        </authorList>
    </citation>
    <scope>NUCLEOTIDE SEQUENCE [LARGE SCALE GENOMIC DNA]</scope>
    <source>
        <strain evidence="1 2">Cad16T</strain>
    </source>
</reference>
<protein>
    <submittedName>
        <fullName evidence="1">Uncharacterized protein</fullName>
    </submittedName>
</protein>
<keyword evidence="2" id="KW-1185">Reference proteome</keyword>
<dbReference type="Proteomes" id="UP000232638">
    <property type="component" value="Chromosome"/>
</dbReference>
<dbReference type="AlphaFoldDB" id="A0A2K8U7V2"/>
<evidence type="ECO:0000313" key="1">
    <source>
        <dbReference type="EMBL" id="AUB81479.1"/>
    </source>
</evidence>